<organism evidence="1 2">
    <name type="scientific">Sulfurirhabdus autotrophica</name>
    <dbReference type="NCBI Taxonomy" id="1706046"/>
    <lineage>
        <taxon>Bacteria</taxon>
        <taxon>Pseudomonadati</taxon>
        <taxon>Pseudomonadota</taxon>
        <taxon>Betaproteobacteria</taxon>
        <taxon>Nitrosomonadales</taxon>
        <taxon>Sulfuricellaceae</taxon>
        <taxon>Sulfurirhabdus</taxon>
    </lineage>
</organism>
<keyword evidence="2" id="KW-1185">Reference proteome</keyword>
<accession>A0A4R3YCL4</accession>
<dbReference type="Gene3D" id="3.40.50.300">
    <property type="entry name" value="P-loop containing nucleotide triphosphate hydrolases"/>
    <property type="match status" value="1"/>
</dbReference>
<dbReference type="InterPro" id="IPR027417">
    <property type="entry name" value="P-loop_NTPase"/>
</dbReference>
<keyword evidence="1" id="KW-0808">Transferase</keyword>
<proteinExistence type="predicted"/>
<dbReference type="EMBL" id="SMCO01000004">
    <property type="protein sequence ID" value="TCV88143.1"/>
    <property type="molecule type" value="Genomic_DNA"/>
</dbReference>
<reference evidence="1 2" key="1">
    <citation type="submission" date="2019-03" db="EMBL/GenBank/DDBJ databases">
        <title>Genomic Encyclopedia of Type Strains, Phase IV (KMG-IV): sequencing the most valuable type-strain genomes for metagenomic binning, comparative biology and taxonomic classification.</title>
        <authorList>
            <person name="Goeker M."/>
        </authorList>
    </citation>
    <scope>NUCLEOTIDE SEQUENCE [LARGE SCALE GENOMIC DNA]</scope>
    <source>
        <strain evidence="1 2">DSM 100309</strain>
    </source>
</reference>
<dbReference type="Proteomes" id="UP000295367">
    <property type="component" value="Unassembled WGS sequence"/>
</dbReference>
<comment type="caution">
    <text evidence="1">The sequence shown here is derived from an EMBL/GenBank/DDBJ whole genome shotgun (WGS) entry which is preliminary data.</text>
</comment>
<name>A0A4R3YCL4_9PROT</name>
<dbReference type="RefSeq" id="WP_124945774.1">
    <property type="nucleotide sequence ID" value="NZ_BHVT01000019.1"/>
</dbReference>
<dbReference type="AlphaFoldDB" id="A0A4R3YCL4"/>
<dbReference type="SUPFAM" id="SSF52540">
    <property type="entry name" value="P-loop containing nucleoside triphosphate hydrolases"/>
    <property type="match status" value="1"/>
</dbReference>
<gene>
    <name evidence="1" type="ORF">EDC63_104100</name>
</gene>
<sequence length="308" mass="35970">MSEFWLKVDKTLRYHGRQILRATRNAWWNVHQKQSVNPVFVIGCSRAGTTLVYKTLSESKELGTLQRETHDFWVDLHPLADKNWDTHGLNSQDANTKDRDEVSRYFYTFTGKTRFIDKNNQNGLCIPFLHALFPKAHFIFVKRSPGDNINSLIEGWGKPEEFATWSRELKEKVTVENGRYTQWCFFLSDGWRNYLNKSIEEVCAFQYCAINNEILAAKKQIPSHLWSEVFYEDLVRNPVSGFRQAFEQCGLAFTQDIEQHCAHVLSTPYNAFSEIRLDKWKDGRNREKIERIMHSVAPTAQSMGYPAE</sequence>
<protein>
    <submittedName>
        <fullName evidence="1">Sulfotransferase family protein</fullName>
    </submittedName>
</protein>
<dbReference type="PANTHER" id="PTHR36451:SF1">
    <property type="entry name" value="OMEGA-HYDROXY-BETA-DIHYDROMENAQUINONE-9 SULFOTRANSFERASE STF3"/>
    <property type="match status" value="1"/>
</dbReference>
<dbReference type="GO" id="GO:0016740">
    <property type="term" value="F:transferase activity"/>
    <property type="evidence" value="ECO:0007669"/>
    <property type="project" value="UniProtKB-KW"/>
</dbReference>
<evidence type="ECO:0000313" key="1">
    <source>
        <dbReference type="EMBL" id="TCV88143.1"/>
    </source>
</evidence>
<dbReference type="OrthoDB" id="1441538at2"/>
<dbReference type="InterPro" id="IPR052736">
    <property type="entry name" value="Stf3_sulfotransferase"/>
</dbReference>
<dbReference type="PANTHER" id="PTHR36451">
    <property type="entry name" value="PAPS-DEPENDENT SULFOTRANSFERASE STF3"/>
    <property type="match status" value="1"/>
</dbReference>
<dbReference type="Pfam" id="PF13469">
    <property type="entry name" value="Sulfotransfer_3"/>
    <property type="match status" value="1"/>
</dbReference>
<evidence type="ECO:0000313" key="2">
    <source>
        <dbReference type="Proteomes" id="UP000295367"/>
    </source>
</evidence>